<feature type="compositionally biased region" description="Basic and acidic residues" evidence="1">
    <location>
        <begin position="1"/>
        <end position="12"/>
    </location>
</feature>
<dbReference type="FunCoup" id="O17779">
    <property type="interactions" value="308"/>
</dbReference>
<dbReference type="InterPro" id="IPR040264">
    <property type="entry name" value="T15H9.4-like"/>
</dbReference>
<feature type="region of interest" description="Disordered" evidence="1">
    <location>
        <begin position="1"/>
        <end position="101"/>
    </location>
</feature>
<dbReference type="InterPro" id="IPR036034">
    <property type="entry name" value="PDZ_sf"/>
</dbReference>
<dbReference type="PaxDb" id="6239-F10D11.5"/>
<dbReference type="EMBL" id="BX284601">
    <property type="protein sequence ID" value="CAB02918.1"/>
    <property type="molecule type" value="Genomic_DNA"/>
</dbReference>
<dbReference type="eggNOG" id="ENOG502TH8U">
    <property type="taxonomic scope" value="Eukaryota"/>
</dbReference>
<dbReference type="RefSeq" id="NP_492294.1">
    <property type="nucleotide sequence ID" value="NM_059893.1"/>
</dbReference>
<dbReference type="WormBase" id="F10D11.5">
    <property type="protein sequence ID" value="CE17650"/>
    <property type="gene ID" value="WBGene00008651"/>
</dbReference>
<sequence length="559" mass="61824">MSSAENIKESGKAKKQKNGNKNNNKKPSAEAIPLKNSPRNKLKKRGSMEQLSEQISEVFTIEMNNDQATVEEPTDTTVRINPADPSSPKVSTSEPKVTVPEPPPTHYAPVVVFIDHLSWPIFLHFVIVNRNMIITKVGRSFLTSLMPGDQISGVDSTPIWCIEDLEHEIQSKPARSVNLTVNRVWNIKCLTNIQLERILPQTDERLQYFMVHVYCSNGTGGLKLYSDKKRVLVQHIRAKTPICHALLVGDQILAINDEFLIGKPKKSLRRHAYDSIKKSFKTKGFAEIIACRPIGARSSPAPSVDAELSGKFANYACGVEKGNKLERKVTDETNNLPLEADALEIALRELTFLQQWVKQDFEEAPCEKGKSLLILKPPFENAKPYEYPPFVVNHQTQLVSAKALSSPVTNTPVAHSPPQALPNKTIIVPVGSTSSVLVPSTTSNALPPVLSLNSQSLSVKTLSMAPQVSQVEPPTSVMNGPTEAADLHVAVPPSPNTPRKRSIFKYKQEKGQTPEHQTTISFVEQPETSKITSDISEDEELKKCDPRSGIVAFIKNKFN</sequence>
<evidence type="ECO:0000256" key="1">
    <source>
        <dbReference type="SAM" id="MobiDB-lite"/>
    </source>
</evidence>
<dbReference type="AlphaFoldDB" id="O17779"/>
<feature type="compositionally biased region" description="Polar residues" evidence="1">
    <location>
        <begin position="49"/>
        <end position="68"/>
    </location>
</feature>
<reference evidence="2 3" key="1">
    <citation type="journal article" date="1998" name="Science">
        <title>Genome sequence of the nematode C. elegans: a platform for investigating biology.</title>
        <authorList>
            <consortium name="The C. elegans sequencing consortium"/>
            <person name="Sulson J.E."/>
            <person name="Waterston R."/>
        </authorList>
    </citation>
    <scope>NUCLEOTIDE SEQUENCE [LARGE SCALE GENOMIC DNA]</scope>
    <source>
        <strain evidence="2 3">Bristol N2</strain>
    </source>
</reference>
<dbReference type="GO" id="GO:0000785">
    <property type="term" value="C:chromatin"/>
    <property type="evidence" value="ECO:0000318"/>
    <property type="project" value="GO_Central"/>
</dbReference>
<dbReference type="CTD" id="172634"/>
<dbReference type="PANTHER" id="PTHR31327:SF11">
    <property type="entry name" value="PDZ DOMAIN-CONTAINING PROTEIN"/>
    <property type="match status" value="1"/>
</dbReference>
<proteinExistence type="predicted"/>
<dbReference type="OrthoDB" id="5850155at2759"/>
<dbReference type="KEGG" id="cel:CELE_F10D11.5"/>
<dbReference type="PANTHER" id="PTHR31327">
    <property type="entry name" value="SPERM MEIOSIS PDZ DOMAIN CONTAINING PROTEINS-RELATED"/>
    <property type="match status" value="1"/>
</dbReference>
<dbReference type="Bgee" id="WBGene00008651">
    <property type="expression patterns" value="Expressed in adult organism and 1 other cell type or tissue"/>
</dbReference>
<dbReference type="HOGENOM" id="CLU_031000_0_0_1"/>
<dbReference type="InParanoid" id="O17779"/>
<evidence type="ECO:0000313" key="2">
    <source>
        <dbReference type="EMBL" id="CAB02918.1"/>
    </source>
</evidence>
<dbReference type="OMA" id="FEEAPCE"/>
<accession>O17779</accession>
<dbReference type="UCSC" id="F10D11.5">
    <property type="organism name" value="c. elegans"/>
</dbReference>
<name>O17779_CAEEL</name>
<dbReference type="SUPFAM" id="SSF50156">
    <property type="entry name" value="PDZ domain-like"/>
    <property type="match status" value="1"/>
</dbReference>
<dbReference type="PIR" id="T20709">
    <property type="entry name" value="T20709"/>
</dbReference>
<dbReference type="AGR" id="WB:WBGene00008651"/>
<evidence type="ECO:0000313" key="3">
    <source>
        <dbReference type="Proteomes" id="UP000001940"/>
    </source>
</evidence>
<dbReference type="Proteomes" id="UP000001940">
    <property type="component" value="Chromosome I"/>
</dbReference>
<dbReference type="GeneID" id="172634"/>
<evidence type="ECO:0000313" key="4">
    <source>
        <dbReference type="WormBase" id="F10D11.5"/>
    </source>
</evidence>
<keyword evidence="3" id="KW-1185">Reference proteome</keyword>
<protein>
    <submittedName>
        <fullName evidence="2">PDZ domain-containing protein</fullName>
    </submittedName>
</protein>
<gene>
    <name evidence="2" type="ORF">CELE_F10D11.5</name>
    <name evidence="2 4" type="ORF">F10D11.5</name>
</gene>
<organism evidence="2 3">
    <name type="scientific">Caenorhabditis elegans</name>
    <dbReference type="NCBI Taxonomy" id="6239"/>
    <lineage>
        <taxon>Eukaryota</taxon>
        <taxon>Metazoa</taxon>
        <taxon>Ecdysozoa</taxon>
        <taxon>Nematoda</taxon>
        <taxon>Chromadorea</taxon>
        <taxon>Rhabditida</taxon>
        <taxon>Rhabditina</taxon>
        <taxon>Rhabditomorpha</taxon>
        <taxon>Rhabditoidea</taxon>
        <taxon>Rhabditidae</taxon>
        <taxon>Peloderinae</taxon>
        <taxon>Caenorhabditis</taxon>
    </lineage>
</organism>